<dbReference type="PANTHER" id="PTHR43673:SF2">
    <property type="entry name" value="NITROREDUCTASE"/>
    <property type="match status" value="1"/>
</dbReference>
<reference evidence="7" key="1">
    <citation type="submission" date="2021-01" db="EMBL/GenBank/DDBJ databases">
        <title>Genome sequence of strain Noviherbaspirillum sp. DKR-6.</title>
        <authorList>
            <person name="Chaudhary D.K."/>
        </authorList>
    </citation>
    <scope>NUCLEOTIDE SEQUENCE</scope>
    <source>
        <strain evidence="7">DKR-6</strain>
    </source>
</reference>
<dbReference type="Pfam" id="PF00881">
    <property type="entry name" value="Nitroreductase"/>
    <property type="match status" value="1"/>
</dbReference>
<evidence type="ECO:0000313" key="7">
    <source>
        <dbReference type="EMBL" id="MBK4738705.1"/>
    </source>
</evidence>
<dbReference type="CDD" id="cd02136">
    <property type="entry name" value="PnbA_NfnB-like"/>
    <property type="match status" value="1"/>
</dbReference>
<dbReference type="Gene3D" id="3.40.109.10">
    <property type="entry name" value="NADH Oxidase"/>
    <property type="match status" value="1"/>
</dbReference>
<accession>A0A934SY55</accession>
<protein>
    <submittedName>
        <fullName evidence="7">Nitroreductase</fullName>
    </submittedName>
</protein>
<dbReference type="InterPro" id="IPR029479">
    <property type="entry name" value="Nitroreductase"/>
</dbReference>
<comment type="cofactor">
    <cofactor evidence="1">
        <name>FMN</name>
        <dbReference type="ChEBI" id="CHEBI:58210"/>
    </cofactor>
</comment>
<feature type="domain" description="Nitroreductase" evidence="6">
    <location>
        <begin position="2"/>
        <end position="189"/>
    </location>
</feature>
<comment type="similarity">
    <text evidence="2">Belongs to the nitroreductase family.</text>
</comment>
<evidence type="ECO:0000256" key="4">
    <source>
        <dbReference type="ARBA" id="ARBA00022643"/>
    </source>
</evidence>
<dbReference type="GO" id="GO:0016491">
    <property type="term" value="F:oxidoreductase activity"/>
    <property type="evidence" value="ECO:0007669"/>
    <property type="project" value="UniProtKB-KW"/>
</dbReference>
<dbReference type="AlphaFoldDB" id="A0A934SY55"/>
<gene>
    <name evidence="7" type="ORF">JJB74_29180</name>
</gene>
<sequence>MRTRRSIRGFLNTPVPQALLDEILEVALRAPSGTNTQPWQVHVLTGRSKDTLTARLQAVFDDPERMGQREYKSVDWPQPYLGRRRKVGWDLYGLLDIGRGDSARMHSQHRRNLDFFGAPVGLLFTLKEFMSASSYLDVGMLMQNIMLAAAANGLDTCPQGMFIQFADEIVDQLGLATDDLVVCGMALGYRDHNAPENQLVTEREPLGEMVRRYD</sequence>
<keyword evidence="3" id="KW-0285">Flavoprotein</keyword>
<evidence type="ECO:0000256" key="2">
    <source>
        <dbReference type="ARBA" id="ARBA00007118"/>
    </source>
</evidence>
<proteinExistence type="inferred from homology"/>
<keyword evidence="4" id="KW-0288">FMN</keyword>
<keyword evidence="8" id="KW-1185">Reference proteome</keyword>
<dbReference type="EMBL" id="JAEPBG010000025">
    <property type="protein sequence ID" value="MBK4738705.1"/>
    <property type="molecule type" value="Genomic_DNA"/>
</dbReference>
<name>A0A934SY55_9BURK</name>
<dbReference type="Proteomes" id="UP000622890">
    <property type="component" value="Unassembled WGS sequence"/>
</dbReference>
<keyword evidence="5" id="KW-0560">Oxidoreductase</keyword>
<organism evidence="7 8">
    <name type="scientific">Noviherbaspirillum pedocola</name>
    <dbReference type="NCBI Taxonomy" id="2801341"/>
    <lineage>
        <taxon>Bacteria</taxon>
        <taxon>Pseudomonadati</taxon>
        <taxon>Pseudomonadota</taxon>
        <taxon>Betaproteobacteria</taxon>
        <taxon>Burkholderiales</taxon>
        <taxon>Oxalobacteraceae</taxon>
        <taxon>Noviherbaspirillum</taxon>
    </lineage>
</organism>
<evidence type="ECO:0000256" key="1">
    <source>
        <dbReference type="ARBA" id="ARBA00001917"/>
    </source>
</evidence>
<evidence type="ECO:0000256" key="5">
    <source>
        <dbReference type="ARBA" id="ARBA00023002"/>
    </source>
</evidence>
<dbReference type="InterPro" id="IPR000415">
    <property type="entry name" value="Nitroreductase-like"/>
</dbReference>
<evidence type="ECO:0000259" key="6">
    <source>
        <dbReference type="Pfam" id="PF00881"/>
    </source>
</evidence>
<evidence type="ECO:0000313" key="8">
    <source>
        <dbReference type="Proteomes" id="UP000622890"/>
    </source>
</evidence>
<dbReference type="SUPFAM" id="SSF55469">
    <property type="entry name" value="FMN-dependent nitroreductase-like"/>
    <property type="match status" value="1"/>
</dbReference>
<comment type="caution">
    <text evidence="7">The sequence shown here is derived from an EMBL/GenBank/DDBJ whole genome shotgun (WGS) entry which is preliminary data.</text>
</comment>
<evidence type="ECO:0000256" key="3">
    <source>
        <dbReference type="ARBA" id="ARBA00022630"/>
    </source>
</evidence>
<dbReference type="PANTHER" id="PTHR43673">
    <property type="entry name" value="NAD(P)H NITROREDUCTASE YDGI-RELATED"/>
    <property type="match status" value="1"/>
</dbReference>